<evidence type="ECO:0000259" key="2">
    <source>
        <dbReference type="Pfam" id="PF12697"/>
    </source>
</evidence>
<dbReference type="SUPFAM" id="SSF53474">
    <property type="entry name" value="alpha/beta-Hydrolases"/>
    <property type="match status" value="1"/>
</dbReference>
<accession>A0A285IAD3</accession>
<dbReference type="GO" id="GO:0016787">
    <property type="term" value="F:hydrolase activity"/>
    <property type="evidence" value="ECO:0007669"/>
    <property type="project" value="UniProtKB-KW"/>
</dbReference>
<dbReference type="AlphaFoldDB" id="A0A285IAD3"/>
<gene>
    <name evidence="3" type="ORF">SAMN06297280_0799</name>
</gene>
<dbReference type="RefSeq" id="WP_097110029.1">
    <property type="nucleotide sequence ID" value="NZ_OBEB01000001.1"/>
</dbReference>
<keyword evidence="3" id="KW-0378">Hydrolase</keyword>
<proteinExistence type="predicted"/>
<feature type="chain" id="PRO_5012673481" evidence="1">
    <location>
        <begin position="19"/>
        <end position="250"/>
    </location>
</feature>
<keyword evidence="4" id="KW-1185">Reference proteome</keyword>
<dbReference type="EMBL" id="OBEB01000001">
    <property type="protein sequence ID" value="SNY44873.1"/>
    <property type="molecule type" value="Genomic_DNA"/>
</dbReference>
<evidence type="ECO:0000313" key="3">
    <source>
        <dbReference type="EMBL" id="SNY44873.1"/>
    </source>
</evidence>
<keyword evidence="1" id="KW-0732">Signal</keyword>
<dbReference type="OrthoDB" id="556502at2"/>
<organism evidence="3 4">
    <name type="scientific">Arsukibacterium tuosuense</name>
    <dbReference type="NCBI Taxonomy" id="1323745"/>
    <lineage>
        <taxon>Bacteria</taxon>
        <taxon>Pseudomonadati</taxon>
        <taxon>Pseudomonadota</taxon>
        <taxon>Gammaproteobacteria</taxon>
        <taxon>Chromatiales</taxon>
        <taxon>Chromatiaceae</taxon>
        <taxon>Arsukibacterium</taxon>
    </lineage>
</organism>
<name>A0A285IAD3_9GAMM</name>
<feature type="domain" description="AB hydrolase-1" evidence="2">
    <location>
        <begin position="22"/>
        <end position="127"/>
    </location>
</feature>
<dbReference type="InterPro" id="IPR029058">
    <property type="entry name" value="AB_hydrolase_fold"/>
</dbReference>
<dbReference type="InterPro" id="IPR000073">
    <property type="entry name" value="AB_hydrolase_1"/>
</dbReference>
<protein>
    <submittedName>
        <fullName evidence="3">Alpha/beta hydrolase family protein</fullName>
    </submittedName>
</protein>
<feature type="signal peptide" evidence="1">
    <location>
        <begin position="1"/>
        <end position="18"/>
    </location>
</feature>
<evidence type="ECO:0000256" key="1">
    <source>
        <dbReference type="SAM" id="SignalP"/>
    </source>
</evidence>
<sequence>MRITLSAVLLLLSFNSVAKDCVVLLHGLARTAAAMETMQQALDDAGYHTVNVDYPSREHAIEVLAPMVIPPALVQCREKQTDVIHFVTHSMGGILLRQYLQDNVIAGLGRVVMMGPPNQGSQVVDNLKDVPGFEAFNGPAGMQLGTGKQDVPKQLGPVNFELGIIAGTSSINLLLSNFLPNPDDGKVSVENTKVQGMCALVTVAVSHPFLMKRQTVIKQALHFLKAGKFSGDNARQFDCPAQKSLEAETI</sequence>
<dbReference type="PANTHER" id="PTHR37946:SF1">
    <property type="entry name" value="SLL1969 PROTEIN"/>
    <property type="match status" value="1"/>
</dbReference>
<dbReference type="Pfam" id="PF12697">
    <property type="entry name" value="Abhydrolase_6"/>
    <property type="match status" value="1"/>
</dbReference>
<evidence type="ECO:0000313" key="4">
    <source>
        <dbReference type="Proteomes" id="UP000219353"/>
    </source>
</evidence>
<dbReference type="Gene3D" id="3.40.50.1820">
    <property type="entry name" value="alpha/beta hydrolase"/>
    <property type="match status" value="1"/>
</dbReference>
<dbReference type="PANTHER" id="PTHR37946">
    <property type="entry name" value="SLL1969 PROTEIN"/>
    <property type="match status" value="1"/>
</dbReference>
<dbReference type="Proteomes" id="UP000219353">
    <property type="component" value="Unassembled WGS sequence"/>
</dbReference>
<reference evidence="4" key="1">
    <citation type="submission" date="2017-09" db="EMBL/GenBank/DDBJ databases">
        <authorList>
            <person name="Varghese N."/>
            <person name="Submissions S."/>
        </authorList>
    </citation>
    <scope>NUCLEOTIDE SEQUENCE [LARGE SCALE GENOMIC DNA]</scope>
    <source>
        <strain evidence="4">CGMCC 1.12461</strain>
    </source>
</reference>